<keyword evidence="1" id="KW-0479">Metal-binding</keyword>
<dbReference type="PANTHER" id="PTHR42648:SF32">
    <property type="entry name" value="RIBONUCLEASE H-LIKE DOMAIN, GAG-PRE-INTEGRASE DOMAIN PROTEIN-RELATED"/>
    <property type="match status" value="1"/>
</dbReference>
<dbReference type="SUPFAM" id="SSF53098">
    <property type="entry name" value="Ribonuclease H-like"/>
    <property type="match status" value="1"/>
</dbReference>
<dbReference type="InterPro" id="IPR025724">
    <property type="entry name" value="GAG-pre-integrase_dom"/>
</dbReference>
<reference evidence="6" key="1">
    <citation type="journal article" date="2019" name="Sci. Rep.">
        <title>Draft genome of Tanacetum cinerariifolium, the natural source of mosquito coil.</title>
        <authorList>
            <person name="Yamashiro T."/>
            <person name="Shiraishi A."/>
            <person name="Satake H."/>
            <person name="Nakayama K."/>
        </authorList>
    </citation>
    <scope>NUCLEOTIDE SEQUENCE</scope>
</reference>
<accession>A0A6L2KXM3</accession>
<name>A0A6L2KXM3_TANCI</name>
<feature type="compositionally biased region" description="Polar residues" evidence="4">
    <location>
        <begin position="752"/>
        <end position="762"/>
    </location>
</feature>
<comment type="caution">
    <text evidence="6">The sequence shown here is derived from an EMBL/GenBank/DDBJ whole genome shotgun (WGS) entry which is preliminary data.</text>
</comment>
<organism evidence="6">
    <name type="scientific">Tanacetum cinerariifolium</name>
    <name type="common">Dalmatian daisy</name>
    <name type="synonym">Chrysanthemum cinerariifolium</name>
    <dbReference type="NCBI Taxonomy" id="118510"/>
    <lineage>
        <taxon>Eukaryota</taxon>
        <taxon>Viridiplantae</taxon>
        <taxon>Streptophyta</taxon>
        <taxon>Embryophyta</taxon>
        <taxon>Tracheophyta</taxon>
        <taxon>Spermatophyta</taxon>
        <taxon>Magnoliopsida</taxon>
        <taxon>eudicotyledons</taxon>
        <taxon>Gunneridae</taxon>
        <taxon>Pentapetalae</taxon>
        <taxon>asterids</taxon>
        <taxon>campanulids</taxon>
        <taxon>Asterales</taxon>
        <taxon>Asteraceae</taxon>
        <taxon>Asteroideae</taxon>
        <taxon>Anthemideae</taxon>
        <taxon>Anthemidinae</taxon>
        <taxon>Tanacetum</taxon>
    </lineage>
</organism>
<dbReference type="GO" id="GO:0003676">
    <property type="term" value="F:nucleic acid binding"/>
    <property type="evidence" value="ECO:0007669"/>
    <property type="project" value="InterPro"/>
</dbReference>
<feature type="compositionally biased region" description="Polar residues" evidence="4">
    <location>
        <begin position="263"/>
        <end position="275"/>
    </location>
</feature>
<dbReference type="Gene3D" id="3.30.420.10">
    <property type="entry name" value="Ribonuclease H-like superfamily/Ribonuclease H"/>
    <property type="match status" value="1"/>
</dbReference>
<feature type="compositionally biased region" description="Basic and acidic residues" evidence="4">
    <location>
        <begin position="135"/>
        <end position="150"/>
    </location>
</feature>
<dbReference type="Pfam" id="PF13976">
    <property type="entry name" value="gag_pre-integrs"/>
    <property type="match status" value="1"/>
</dbReference>
<dbReference type="InterPro" id="IPR043502">
    <property type="entry name" value="DNA/RNA_pol_sf"/>
</dbReference>
<feature type="compositionally biased region" description="Acidic residues" evidence="4">
    <location>
        <begin position="1444"/>
        <end position="1460"/>
    </location>
</feature>
<gene>
    <name evidence="6" type="ORF">Tci_025255</name>
</gene>
<dbReference type="InterPro" id="IPR013103">
    <property type="entry name" value="RVT_2"/>
</dbReference>
<dbReference type="PANTHER" id="PTHR42648">
    <property type="entry name" value="TRANSPOSASE, PUTATIVE-RELATED"/>
    <property type="match status" value="1"/>
</dbReference>
<evidence type="ECO:0000313" key="6">
    <source>
        <dbReference type="EMBL" id="GEU53277.1"/>
    </source>
</evidence>
<dbReference type="SUPFAM" id="SSF57756">
    <property type="entry name" value="Retrovirus zinc finger-like domains"/>
    <property type="match status" value="1"/>
</dbReference>
<dbReference type="GO" id="GO:0016787">
    <property type="term" value="F:hydrolase activity"/>
    <property type="evidence" value="ECO:0007669"/>
    <property type="project" value="UniProtKB-KW"/>
</dbReference>
<keyword evidence="3" id="KW-0175">Coiled coil</keyword>
<feature type="compositionally biased region" description="Low complexity" evidence="4">
    <location>
        <begin position="194"/>
        <end position="214"/>
    </location>
</feature>
<feature type="region of interest" description="Disordered" evidence="4">
    <location>
        <begin position="135"/>
        <end position="160"/>
    </location>
</feature>
<dbReference type="SUPFAM" id="SSF56672">
    <property type="entry name" value="DNA/RNA polymerases"/>
    <property type="match status" value="1"/>
</dbReference>
<proteinExistence type="predicted"/>
<dbReference type="InterPro" id="IPR036397">
    <property type="entry name" value="RNaseH_sf"/>
</dbReference>
<feature type="compositionally biased region" description="Polar residues" evidence="4">
    <location>
        <begin position="151"/>
        <end position="160"/>
    </location>
</feature>
<dbReference type="GO" id="GO:0015074">
    <property type="term" value="P:DNA integration"/>
    <property type="evidence" value="ECO:0007669"/>
    <property type="project" value="InterPro"/>
</dbReference>
<feature type="domain" description="Integrase catalytic" evidence="5">
    <location>
        <begin position="638"/>
        <end position="756"/>
    </location>
</feature>
<evidence type="ECO:0000256" key="2">
    <source>
        <dbReference type="ARBA" id="ARBA00022801"/>
    </source>
</evidence>
<feature type="compositionally biased region" description="Polar residues" evidence="4">
    <location>
        <begin position="813"/>
        <end position="836"/>
    </location>
</feature>
<sequence length="1902" mass="214538">MDSINTPVVFAVKLPILNLNEFDLWKMRIEQYFLMTYYSLWEEIINGDSHVPTIVVDSVVQPVSDKSVEQKIDVDDLEEMDLRWQMAMLTMRARRFLQKTGRNLGDNRVNSIGFDMSKVECYNYHRKGHFARECRSPKDSRRFGATEPQKRTASVENSTSNALVSQCDGIGCYVWSYQAEEKPANFALMAITSSSSSSNNESDSKSLSPSSPSDRLQPTGGYHAVPPPITGTFMPPKPDLVFHTAPIDVETDHSAFTVKLSPSKPTQDVSHTNKPSAPIIEDWVSDSKDESKPSDSQSVPSFVQSVNHLIKDCDFHAKKKAQPTLRNYAYGGYNKQHASFTHKHPLKHMVPAAVLTQSKPVSITATRPFCAVVPKIMVTRPRHAHSINTKSKSPIRRHITRSPSLKTSNSPHRVIVAQAPVVSAAKGSKSYLFYFEELNGGYVAFGGNPKDGKISGKGKIKTSKLDFEDVYFVKELKFNLFSVSQMCDKKNKVLFTNTECLVLSPDFKLPDKSQVLLRVPKENNMYNVNLKNIVAFGDLTCHFIKATIDESNLWHRRLGHINFETINKLVKGNLVRGLPIKVFENNNTCVACKKGKQHRASCKTKPVSTIDQPLFRLHINLFGPTFVKSLNKKSYCLVITDDYSRFTLVFFLASKDETSPILKTFITGLENQLSLKVKGIKREFSVPRTPQQNGIAERKNRTLIEAARTMLAYSLLPIPFWAEAVNTACYNNDEDAAFDEKEHDAKKPKSAVNVSLSSSAQLGKQDDKTKKKAKGKNSVESFTENRDLSVEFEDHSNNSSNDVNVVGSIVPTIGQNSSNNTNPLSVDGASNTTASPTHGKASFKDASQLPDNPNMLEMEDITYSDHENVGAEADFNNLETSIIVSPIPTTRTHKDDPVSQIIGDLSSTTQTRSMSRKRNPRVYIKLKDPSWIEAMQEDLLQFKMQKVWILVDLPHGKRAIGTKWVYKNKKDERGIVFRNKARLVGQGHTQEEGIDYEEVFAPVARIEAISVCLSTPGFEDPDHPDKVYKVVKALYGLHQAPRAWYETLANCLLENGFHRGKIDQTLFIKKQRGDFLLVQIYVDDIIFGAINKDLCKSFEKLMKDKFQMSSIGELTLFLGLQVKQKKDGIFISQDKYVAEILKKFGLTKGKSASTPIDTKKPLLKDPDGEDVDVHIYRSMIVKMIFRYLKGKPHLGLWYPKDSPFDLVAYSDSDYASASLDRKSTTGGCQFLGCKLISWQCKKQTVVATSSIEAEYVAAASCCAQVLWFQNKLLDYGYIKYALTVTPHIYVSCIKQFWNTVTVKQLNDVTRLQALVDRKKVVISEAVIRDALRLDDAEGAHCLPNEEIFTRLARMGYKKPSIKLTFYKAFFSSQWKFLNYTILQSMSAKRTSWNEFSSAMASAVICLSTGQKFNSLKSLCKYKEGRKRMLMVETPLFERVLVAGEPEEQGDEEKQEQDNDNDVAQGADTAVSGDDVQDQSIPSPTPPTPPSQPPQVIPSTSQEALDACVALTRRVEHLEYDEVDLEITKLKTRVKKLERANKERMIAADLDRDKGIALMDDEGAEKKAEDAQVADDEQVKRRQAEIYQTDMDYAAKVLSMQEDEPEVQEVVEVVTTAKLIIEVVIATSTPVSAASIIIPTVEPKVPAATITVAPAKEDPYVQRYQVIKKRPQTEAQARRNMIMYLKNTVGFILDYFKGMSYDDICPIFEAKFNSNIEFILKSKEQIEEEKNRAIESINETSAQKAAKRRKLNATPLARKVPVVDYQIIHFNNKPHYKIIRADGTNQLYVSFITLLKNFDREDLESLWSIVKERFSTSKPNNFSDDYLLITLREMFERPDGQDHVWKSQRSVHGQARVKSWKLLELTGVHIITFTTTQMILLVDRRYPLSSFGVDAAMELEEKH</sequence>
<dbReference type="InterPro" id="IPR036875">
    <property type="entry name" value="Znf_CCHC_sf"/>
</dbReference>
<dbReference type="InterPro" id="IPR012337">
    <property type="entry name" value="RNaseH-like_sf"/>
</dbReference>
<evidence type="ECO:0000256" key="3">
    <source>
        <dbReference type="SAM" id="Coils"/>
    </source>
</evidence>
<evidence type="ECO:0000256" key="4">
    <source>
        <dbReference type="SAM" id="MobiDB-lite"/>
    </source>
</evidence>
<feature type="compositionally biased region" description="Pro residues" evidence="4">
    <location>
        <begin position="1482"/>
        <end position="1495"/>
    </location>
</feature>
<dbReference type="GO" id="GO:0008270">
    <property type="term" value="F:zinc ion binding"/>
    <property type="evidence" value="ECO:0007669"/>
    <property type="project" value="InterPro"/>
</dbReference>
<feature type="region of interest" description="Disordered" evidence="4">
    <location>
        <begin position="194"/>
        <end position="237"/>
    </location>
</feature>
<dbReference type="PROSITE" id="PS50994">
    <property type="entry name" value="INTEGRASE"/>
    <property type="match status" value="1"/>
</dbReference>
<feature type="coiled-coil region" evidence="3">
    <location>
        <begin position="1715"/>
        <end position="1742"/>
    </location>
</feature>
<feature type="region of interest" description="Disordered" evidence="4">
    <location>
        <begin position="811"/>
        <end position="850"/>
    </location>
</feature>
<protein>
    <recommendedName>
        <fullName evidence="5">Integrase catalytic domain-containing protein</fullName>
    </recommendedName>
</protein>
<evidence type="ECO:0000256" key="1">
    <source>
        <dbReference type="ARBA" id="ARBA00022723"/>
    </source>
</evidence>
<dbReference type="Pfam" id="PF07727">
    <property type="entry name" value="RVT_2"/>
    <property type="match status" value="2"/>
</dbReference>
<feature type="region of interest" description="Disordered" evidence="4">
    <location>
        <begin position="1444"/>
        <end position="1501"/>
    </location>
</feature>
<evidence type="ECO:0000259" key="5">
    <source>
        <dbReference type="PROSITE" id="PS50994"/>
    </source>
</evidence>
<dbReference type="InterPro" id="IPR001584">
    <property type="entry name" value="Integrase_cat-core"/>
</dbReference>
<dbReference type="CDD" id="cd09272">
    <property type="entry name" value="RNase_HI_RT_Ty1"/>
    <property type="match status" value="1"/>
</dbReference>
<keyword evidence="2" id="KW-0378">Hydrolase</keyword>
<feature type="region of interest" description="Disordered" evidence="4">
    <location>
        <begin position="259"/>
        <end position="279"/>
    </location>
</feature>
<dbReference type="Gene3D" id="4.10.60.10">
    <property type="entry name" value="Zinc finger, CCHC-type"/>
    <property type="match status" value="1"/>
</dbReference>
<dbReference type="InterPro" id="IPR039537">
    <property type="entry name" value="Retrotran_Ty1/copia-like"/>
</dbReference>
<feature type="region of interest" description="Disordered" evidence="4">
    <location>
        <begin position="740"/>
        <end position="782"/>
    </location>
</feature>
<dbReference type="EMBL" id="BKCJ010003149">
    <property type="protein sequence ID" value="GEU53277.1"/>
    <property type="molecule type" value="Genomic_DNA"/>
</dbReference>